<keyword evidence="2" id="KW-1185">Reference proteome</keyword>
<name>A0A0L0N0E0_TOLOC</name>
<gene>
    <name evidence="1" type="ORF">TOPH_08112</name>
</gene>
<dbReference type="OrthoDB" id="4883757at2759"/>
<dbReference type="SUPFAM" id="SSF48452">
    <property type="entry name" value="TPR-like"/>
    <property type="match status" value="1"/>
</dbReference>
<dbReference type="AlphaFoldDB" id="A0A0L0N0E0"/>
<organism evidence="1 2">
    <name type="scientific">Tolypocladium ophioglossoides (strain CBS 100239)</name>
    <name type="common">Snaketongue truffleclub</name>
    <name type="synonym">Elaphocordyceps ophioglossoides</name>
    <dbReference type="NCBI Taxonomy" id="1163406"/>
    <lineage>
        <taxon>Eukaryota</taxon>
        <taxon>Fungi</taxon>
        <taxon>Dikarya</taxon>
        <taxon>Ascomycota</taxon>
        <taxon>Pezizomycotina</taxon>
        <taxon>Sordariomycetes</taxon>
        <taxon>Hypocreomycetidae</taxon>
        <taxon>Hypocreales</taxon>
        <taxon>Ophiocordycipitaceae</taxon>
        <taxon>Tolypocladium</taxon>
    </lineage>
</organism>
<reference evidence="1 2" key="1">
    <citation type="journal article" date="2015" name="BMC Genomics">
        <title>The genome of the truffle-parasite Tolypocladium ophioglossoides and the evolution of antifungal peptaibiotics.</title>
        <authorList>
            <person name="Quandt C.A."/>
            <person name="Bushley K.E."/>
            <person name="Spatafora J.W."/>
        </authorList>
    </citation>
    <scope>NUCLEOTIDE SEQUENCE [LARGE SCALE GENOMIC DNA]</scope>
    <source>
        <strain evidence="1 2">CBS 100239</strain>
    </source>
</reference>
<accession>A0A0L0N0E0</accession>
<dbReference type="EMBL" id="LFRF01000039">
    <property type="protein sequence ID" value="KND87260.1"/>
    <property type="molecule type" value="Genomic_DNA"/>
</dbReference>
<comment type="caution">
    <text evidence="1">The sequence shown here is derived from an EMBL/GenBank/DDBJ whole genome shotgun (WGS) entry which is preliminary data.</text>
</comment>
<proteinExistence type="predicted"/>
<sequence>MSHRILGRGRQDSWSSLSFPSRARASTLPFDEYSIFRQPNTRPISREQLVAEVKGIYAGLVMIESKCIEYDSSQETNQLSQEQYHALIALHRSVLHEHHDFFLASQHPSASEALRRLASKYAMPARMWRHGIHSFLELLRHKLPDSLEFGLVRLAGDDRWCAGHMYYRGASEKKATYWKPWPYRQTAISQAISKYNSRGYELARAKDTGPITRRLQDGESLLLDFGDIYRPFIRKSHHSLLDTWLTERRENIDGITWTEFDRRIFSMQDTIGAYFRRCETTFASHAVDLPLNRLRRLANLISLNAEGSDSLKSDAFRSSIALSLENREWQLPELVRSGTVFCGLRNSTPWSWAL</sequence>
<evidence type="ECO:0000313" key="2">
    <source>
        <dbReference type="Proteomes" id="UP000036947"/>
    </source>
</evidence>
<protein>
    <submittedName>
        <fullName evidence="1">Uncharacterized protein</fullName>
    </submittedName>
</protein>
<evidence type="ECO:0000313" key="1">
    <source>
        <dbReference type="EMBL" id="KND87260.1"/>
    </source>
</evidence>
<dbReference type="STRING" id="1163406.A0A0L0N0E0"/>
<dbReference type="Proteomes" id="UP000036947">
    <property type="component" value="Unassembled WGS sequence"/>
</dbReference>
<dbReference type="InterPro" id="IPR011990">
    <property type="entry name" value="TPR-like_helical_dom_sf"/>
</dbReference>